<evidence type="ECO:0000313" key="3">
    <source>
        <dbReference type="Proteomes" id="UP000271162"/>
    </source>
</evidence>
<protein>
    <submittedName>
        <fullName evidence="4">ZM domain-containing protein</fullName>
    </submittedName>
</protein>
<dbReference type="AlphaFoldDB" id="A0A0N4XEX3"/>
<accession>A0A0N4XEX3</accession>
<evidence type="ECO:0000313" key="2">
    <source>
        <dbReference type="EMBL" id="VDL64308.1"/>
    </source>
</evidence>
<dbReference type="EMBL" id="UYSL01000716">
    <property type="protein sequence ID" value="VDL64308.1"/>
    <property type="molecule type" value="Genomic_DNA"/>
</dbReference>
<feature type="compositionally biased region" description="Polar residues" evidence="1">
    <location>
        <begin position="1"/>
        <end position="20"/>
    </location>
</feature>
<reference evidence="2 3" key="2">
    <citation type="submission" date="2018-11" db="EMBL/GenBank/DDBJ databases">
        <authorList>
            <consortium name="Pathogen Informatics"/>
        </authorList>
    </citation>
    <scope>NUCLEOTIDE SEQUENCE [LARGE SCALE GENOMIC DNA]</scope>
</reference>
<gene>
    <name evidence="2" type="ORF">NBR_LOCUS1076</name>
</gene>
<name>A0A0N4XEX3_NIPBR</name>
<evidence type="ECO:0000256" key="1">
    <source>
        <dbReference type="SAM" id="MobiDB-lite"/>
    </source>
</evidence>
<dbReference type="Proteomes" id="UP000271162">
    <property type="component" value="Unassembled WGS sequence"/>
</dbReference>
<sequence>MLAQRAISSSTYHTDGMTSSYDHHPASETLSNVDKEVATATVSTKSTEYDDYEKKLPELKQTTVVEHLPPIIETPTTPPPATYVREITYQPYQSRPVAYRPQAFIPSTGLYRQNYVSNSSTSTPLTLRPHR</sequence>
<dbReference type="WBParaSite" id="NBR_0000107501-mRNA-1">
    <property type="protein sequence ID" value="NBR_0000107501-mRNA-1"/>
    <property type="gene ID" value="NBR_0000107501"/>
</dbReference>
<reference evidence="4" key="1">
    <citation type="submission" date="2017-02" db="UniProtKB">
        <authorList>
            <consortium name="WormBaseParasite"/>
        </authorList>
    </citation>
    <scope>IDENTIFICATION</scope>
</reference>
<feature type="region of interest" description="Disordered" evidence="1">
    <location>
        <begin position="1"/>
        <end position="36"/>
    </location>
</feature>
<evidence type="ECO:0000313" key="4">
    <source>
        <dbReference type="WBParaSite" id="NBR_0000107501-mRNA-1"/>
    </source>
</evidence>
<proteinExistence type="predicted"/>
<keyword evidence="3" id="KW-1185">Reference proteome</keyword>
<organism evidence="4">
    <name type="scientific">Nippostrongylus brasiliensis</name>
    <name type="common">Rat hookworm</name>
    <dbReference type="NCBI Taxonomy" id="27835"/>
    <lineage>
        <taxon>Eukaryota</taxon>
        <taxon>Metazoa</taxon>
        <taxon>Ecdysozoa</taxon>
        <taxon>Nematoda</taxon>
        <taxon>Chromadorea</taxon>
        <taxon>Rhabditida</taxon>
        <taxon>Rhabditina</taxon>
        <taxon>Rhabditomorpha</taxon>
        <taxon>Strongyloidea</taxon>
        <taxon>Heligmosomidae</taxon>
        <taxon>Nippostrongylus</taxon>
    </lineage>
</organism>